<name>A0AB38CUG5_9MYCO</name>
<evidence type="ECO:0000313" key="1">
    <source>
        <dbReference type="EMBL" id="SIA30096.1"/>
    </source>
</evidence>
<organism evidence="1 2">
    <name type="scientific">Mycobacteroides abscessus subsp. abscessus</name>
    <dbReference type="NCBI Taxonomy" id="1185650"/>
    <lineage>
        <taxon>Bacteria</taxon>
        <taxon>Bacillati</taxon>
        <taxon>Actinomycetota</taxon>
        <taxon>Actinomycetes</taxon>
        <taxon>Mycobacteriales</taxon>
        <taxon>Mycobacteriaceae</taxon>
        <taxon>Mycobacteroides</taxon>
        <taxon>Mycobacteroides abscessus</taxon>
    </lineage>
</organism>
<evidence type="ECO:0000313" key="2">
    <source>
        <dbReference type="Proteomes" id="UP000185210"/>
    </source>
</evidence>
<dbReference type="AlphaFoldDB" id="A0AB38CUG5"/>
<accession>A0AB38CUG5</accession>
<protein>
    <submittedName>
        <fullName evidence="1">Uncharacterized protein</fullName>
    </submittedName>
</protein>
<gene>
    <name evidence="1" type="ORF">SAMEA2070301_00854</name>
</gene>
<proteinExistence type="predicted"/>
<comment type="caution">
    <text evidence="1">The sequence shown here is derived from an EMBL/GenBank/DDBJ whole genome shotgun (WGS) entry which is preliminary data.</text>
</comment>
<dbReference type="EMBL" id="FSHM01000001">
    <property type="protein sequence ID" value="SIA30096.1"/>
    <property type="molecule type" value="Genomic_DNA"/>
</dbReference>
<dbReference type="Proteomes" id="UP000185210">
    <property type="component" value="Unassembled WGS sequence"/>
</dbReference>
<sequence>MQLPRLVIVPTSLGVGGFSERDSRLGLAVRYSVGRKDLTPPPAFYLQTPYQLPDSVHIARLTGRRLLGCRRCA</sequence>
<reference evidence="1 2" key="1">
    <citation type="submission" date="2016-11" db="EMBL/GenBank/DDBJ databases">
        <authorList>
            <consortium name="Pathogen Informatics"/>
        </authorList>
    </citation>
    <scope>NUCLEOTIDE SEQUENCE [LARGE SCALE GENOMIC DNA]</scope>
    <source>
        <strain evidence="1 2">104</strain>
    </source>
</reference>